<keyword evidence="3" id="KW-1185">Reference proteome</keyword>
<dbReference type="EMBL" id="JAKUDN010000001">
    <property type="protein sequence ID" value="MCP8351791.1"/>
    <property type="molecule type" value="Genomic_DNA"/>
</dbReference>
<reference evidence="2 3" key="1">
    <citation type="journal article" date="2022" name="Nat. Microbiol.">
        <title>The microbiome of a bacterivorous marine choanoflagellate contains a resource-demanding obligate bacterial associate.</title>
        <authorList>
            <person name="Needham D.M."/>
            <person name="Poirier C."/>
            <person name="Bachy C."/>
            <person name="George E.E."/>
            <person name="Wilken S."/>
            <person name="Yung C.C.M."/>
            <person name="Limardo A.J."/>
            <person name="Morando M."/>
            <person name="Sudek L."/>
            <person name="Malmstrom R.R."/>
            <person name="Keeling P.J."/>
            <person name="Santoro A.E."/>
            <person name="Worden A.Z."/>
        </authorList>
    </citation>
    <scope>NUCLEOTIDE SEQUENCE [LARGE SCALE GENOMIC DNA]</scope>
    <source>
        <strain evidence="2 3">Comchoano-2</strain>
    </source>
</reference>
<dbReference type="Proteomes" id="UP001320768">
    <property type="component" value="Unassembled WGS sequence"/>
</dbReference>
<evidence type="ECO:0000313" key="2">
    <source>
        <dbReference type="EMBL" id="MCP8351791.1"/>
    </source>
</evidence>
<dbReference type="Pfam" id="PF00023">
    <property type="entry name" value="Ank"/>
    <property type="match status" value="1"/>
</dbReference>
<dbReference type="Gene3D" id="1.25.40.20">
    <property type="entry name" value="Ankyrin repeat-containing domain"/>
    <property type="match status" value="1"/>
</dbReference>
<protein>
    <recommendedName>
        <fullName evidence="4">Ankyrin repeat protein</fullName>
    </recommendedName>
</protein>
<comment type="caution">
    <text evidence="2">The sequence shown here is derived from an EMBL/GenBank/DDBJ whole genome shotgun (WGS) entry which is preliminary data.</text>
</comment>
<organism evidence="2 3">
    <name type="scientific">Candidatus Synchoanobacter obligatus</name>
    <dbReference type="NCBI Taxonomy" id="2919597"/>
    <lineage>
        <taxon>Bacteria</taxon>
        <taxon>Pseudomonadati</taxon>
        <taxon>Pseudomonadota</taxon>
        <taxon>Gammaproteobacteria</taxon>
        <taxon>Candidatus Comchoanobacterales</taxon>
        <taxon>Candidatus Comchoanobacteraceae</taxon>
        <taxon>Candidatus Synchoanobacter</taxon>
    </lineage>
</organism>
<dbReference type="InterPro" id="IPR036770">
    <property type="entry name" value="Ankyrin_rpt-contain_sf"/>
</dbReference>
<evidence type="ECO:0000313" key="3">
    <source>
        <dbReference type="Proteomes" id="UP001320768"/>
    </source>
</evidence>
<dbReference type="PROSITE" id="PS50088">
    <property type="entry name" value="ANK_REPEAT"/>
    <property type="match status" value="1"/>
</dbReference>
<name>A0ABT1L3J3_9GAMM</name>
<dbReference type="PROSITE" id="PS50297">
    <property type="entry name" value="ANK_REP_REGION"/>
    <property type="match status" value="1"/>
</dbReference>
<gene>
    <name evidence="2" type="ORF">MKS91_00575</name>
</gene>
<dbReference type="InterPro" id="IPR002110">
    <property type="entry name" value="Ankyrin_rpt"/>
</dbReference>
<keyword evidence="1" id="KW-0040">ANK repeat</keyword>
<accession>A0ABT1L3J3</accession>
<evidence type="ECO:0000256" key="1">
    <source>
        <dbReference type="PROSITE-ProRule" id="PRU00023"/>
    </source>
</evidence>
<dbReference type="SUPFAM" id="SSF48403">
    <property type="entry name" value="Ankyrin repeat"/>
    <property type="match status" value="1"/>
</dbReference>
<dbReference type="RefSeq" id="WP_258568905.1">
    <property type="nucleotide sequence ID" value="NZ_JAKUDN010000001.1"/>
</dbReference>
<feature type="repeat" description="ANK" evidence="1">
    <location>
        <begin position="21"/>
        <end position="53"/>
    </location>
</feature>
<proteinExistence type="predicted"/>
<evidence type="ECO:0008006" key="4">
    <source>
        <dbReference type="Google" id="ProtNLM"/>
    </source>
</evidence>
<sequence length="63" mass="6635">MRNGDLKMIDEGANINQAGEQGQTPLYIAGRDGHLEVANALLVKSTSVDQANVTVITPLDALS</sequence>